<reference evidence="1 2" key="1">
    <citation type="submission" date="2014-04" db="EMBL/GenBank/DDBJ databases">
        <authorList>
            <consortium name="DOE Joint Genome Institute"/>
            <person name="Kuo A."/>
            <person name="Kohler A."/>
            <person name="Nagy L.G."/>
            <person name="Floudas D."/>
            <person name="Copeland A."/>
            <person name="Barry K.W."/>
            <person name="Cichocki N."/>
            <person name="Veneault-Fourrey C."/>
            <person name="LaButti K."/>
            <person name="Lindquist E.A."/>
            <person name="Lipzen A."/>
            <person name="Lundell T."/>
            <person name="Morin E."/>
            <person name="Murat C."/>
            <person name="Sun H."/>
            <person name="Tunlid A."/>
            <person name="Henrissat B."/>
            <person name="Grigoriev I.V."/>
            <person name="Hibbett D.S."/>
            <person name="Martin F."/>
            <person name="Nordberg H.P."/>
            <person name="Cantor M.N."/>
            <person name="Hua S.X."/>
        </authorList>
    </citation>
    <scope>NUCLEOTIDE SEQUENCE [LARGE SCALE GENOMIC DNA]</scope>
    <source>
        <strain evidence="1 2">LaAM-08-1</strain>
    </source>
</reference>
<accession>A0A0C9YL26</accession>
<dbReference type="AlphaFoldDB" id="A0A0C9YL26"/>
<dbReference type="OrthoDB" id="10299877at2759"/>
<dbReference type="EMBL" id="KN838541">
    <property type="protein sequence ID" value="KIK08793.1"/>
    <property type="molecule type" value="Genomic_DNA"/>
</dbReference>
<proteinExistence type="predicted"/>
<protein>
    <submittedName>
        <fullName evidence="1">Uncharacterized protein</fullName>
    </submittedName>
</protein>
<gene>
    <name evidence="1" type="ORF">K443DRAFT_534521</name>
</gene>
<dbReference type="Proteomes" id="UP000054477">
    <property type="component" value="Unassembled WGS sequence"/>
</dbReference>
<evidence type="ECO:0000313" key="2">
    <source>
        <dbReference type="Proteomes" id="UP000054477"/>
    </source>
</evidence>
<evidence type="ECO:0000313" key="1">
    <source>
        <dbReference type="EMBL" id="KIK08793.1"/>
    </source>
</evidence>
<name>A0A0C9YL26_9AGAR</name>
<reference evidence="2" key="2">
    <citation type="submission" date="2015-01" db="EMBL/GenBank/DDBJ databases">
        <title>Evolutionary Origins and Diversification of the Mycorrhizal Mutualists.</title>
        <authorList>
            <consortium name="DOE Joint Genome Institute"/>
            <consortium name="Mycorrhizal Genomics Consortium"/>
            <person name="Kohler A."/>
            <person name="Kuo A."/>
            <person name="Nagy L.G."/>
            <person name="Floudas D."/>
            <person name="Copeland A."/>
            <person name="Barry K.W."/>
            <person name="Cichocki N."/>
            <person name="Veneault-Fourrey C."/>
            <person name="LaButti K."/>
            <person name="Lindquist E.A."/>
            <person name="Lipzen A."/>
            <person name="Lundell T."/>
            <person name="Morin E."/>
            <person name="Murat C."/>
            <person name="Riley R."/>
            <person name="Ohm R."/>
            <person name="Sun H."/>
            <person name="Tunlid A."/>
            <person name="Henrissat B."/>
            <person name="Grigoriev I.V."/>
            <person name="Hibbett D.S."/>
            <person name="Martin F."/>
        </authorList>
    </citation>
    <scope>NUCLEOTIDE SEQUENCE [LARGE SCALE GENOMIC DNA]</scope>
    <source>
        <strain evidence="2">LaAM-08-1</strain>
    </source>
</reference>
<organism evidence="1 2">
    <name type="scientific">Laccaria amethystina LaAM-08-1</name>
    <dbReference type="NCBI Taxonomy" id="1095629"/>
    <lineage>
        <taxon>Eukaryota</taxon>
        <taxon>Fungi</taxon>
        <taxon>Dikarya</taxon>
        <taxon>Basidiomycota</taxon>
        <taxon>Agaricomycotina</taxon>
        <taxon>Agaricomycetes</taxon>
        <taxon>Agaricomycetidae</taxon>
        <taxon>Agaricales</taxon>
        <taxon>Agaricineae</taxon>
        <taxon>Hydnangiaceae</taxon>
        <taxon>Laccaria</taxon>
    </lineage>
</organism>
<dbReference type="HOGENOM" id="CLU_2050044_0_0_1"/>
<sequence length="120" mass="13965">MFPHRHPLPTFTLALSSLPKRDSLDGRRDSQRDIFSGYYASLVVPRDLMRTVRPQSWNDYGFNFPPVRCLLDFLHHVLTFFSLMSLYWKMNLRQKHSSMIRTNVFLFTQTRAVGLGGGGE</sequence>
<keyword evidence="2" id="KW-1185">Reference proteome</keyword>